<reference evidence="3 4" key="1">
    <citation type="journal article" date="2016" name="Int. J. Syst. Evol. Microbiol.">
        <title>Paraphotobacterium marinum gen. nov., sp. nov., a member of the family Vibrionaceae, isolated from surface seawater.</title>
        <authorList>
            <person name="Huang Z."/>
            <person name="Dong C."/>
            <person name="Shao Z."/>
        </authorList>
    </citation>
    <scope>NUCLEOTIDE SEQUENCE [LARGE SCALE GENOMIC DNA]</scope>
    <source>
        <strain evidence="3 4">NSCS20N07D</strain>
    </source>
</reference>
<organism evidence="3 4">
    <name type="scientific">Paraphotobacterium marinum</name>
    <dbReference type="NCBI Taxonomy" id="1755811"/>
    <lineage>
        <taxon>Bacteria</taxon>
        <taxon>Pseudomonadati</taxon>
        <taxon>Pseudomonadota</taxon>
        <taxon>Gammaproteobacteria</taxon>
        <taxon>Vibrionales</taxon>
        <taxon>Vibrionaceae</taxon>
        <taxon>Paraphotobacterium</taxon>
    </lineage>
</organism>
<dbReference type="Proteomes" id="UP000242175">
    <property type="component" value="Chromosome small"/>
</dbReference>
<dbReference type="AlphaFoldDB" id="A0A220VGB9"/>
<proteinExistence type="predicted"/>
<keyword evidence="4" id="KW-1185">Reference proteome</keyword>
<dbReference type="Pfam" id="PF10988">
    <property type="entry name" value="DUF2807"/>
    <property type="match status" value="1"/>
</dbReference>
<evidence type="ECO:0000256" key="1">
    <source>
        <dbReference type="SAM" id="SignalP"/>
    </source>
</evidence>
<feature type="signal peptide" evidence="1">
    <location>
        <begin position="1"/>
        <end position="26"/>
    </location>
</feature>
<dbReference type="EMBL" id="CP022356">
    <property type="protein sequence ID" value="ASK79417.1"/>
    <property type="molecule type" value="Genomic_DNA"/>
</dbReference>
<protein>
    <recommendedName>
        <fullName evidence="2">Putative auto-transporter adhesin head GIN domain-containing protein</fullName>
    </recommendedName>
</protein>
<dbReference type="Gene3D" id="2.160.20.120">
    <property type="match status" value="2"/>
</dbReference>
<accession>A0A220VGB9</accession>
<name>A0A220VGB9_9GAMM</name>
<keyword evidence="1" id="KW-0732">Signal</keyword>
<dbReference type="RefSeq" id="WP_089074325.1">
    <property type="nucleotide sequence ID" value="NZ_CBCSAM010000004.1"/>
</dbReference>
<dbReference type="OrthoDB" id="680270at2"/>
<dbReference type="InterPro" id="IPR021255">
    <property type="entry name" value="DUF2807"/>
</dbReference>
<evidence type="ECO:0000313" key="4">
    <source>
        <dbReference type="Proteomes" id="UP000242175"/>
    </source>
</evidence>
<sequence length="317" mass="35298">MKNILRNKVKCFVVFILLYSIFLCQASADNITVHKNISDFSKLSLNCNGTVYLKLGKKDSIKVVLDKKVLSKFNLKINKTSTTLNLGIEDKDNSTLHWLENSIKSKNNDLSKKIKFYITMKSINGLETHNSGEIFVQSPIETSNLILKLSNNSSINLPTVMNHQIADFNIANDAVLNIGNLHSKSLNLKVDNNGKVNVGDLSSDQVKSFLSNAGQLKVNTLNSKTVFTSIHNKSQIFIMNGNINYQKVIATNAGVLKSENVRTNFADVKITNAAKIFMHILKNIKLEVQNDGHLYLIGKPKLNIIQLPNNDAVVRLS</sequence>
<evidence type="ECO:0000259" key="2">
    <source>
        <dbReference type="Pfam" id="PF10988"/>
    </source>
</evidence>
<gene>
    <name evidence="3" type="ORF">CF386_10175</name>
</gene>
<dbReference type="KEGG" id="pmai:CF386_10175"/>
<feature type="chain" id="PRO_5013301886" description="Putative auto-transporter adhesin head GIN domain-containing protein" evidence="1">
    <location>
        <begin position="27"/>
        <end position="317"/>
    </location>
</feature>
<feature type="domain" description="Putative auto-transporter adhesin head GIN" evidence="2">
    <location>
        <begin position="39"/>
        <end position="222"/>
    </location>
</feature>
<evidence type="ECO:0000313" key="3">
    <source>
        <dbReference type="EMBL" id="ASK79417.1"/>
    </source>
</evidence>